<dbReference type="PANTHER" id="PTHR36826">
    <property type="entry name" value="PROTEIN ECM13"/>
    <property type="match status" value="1"/>
</dbReference>
<dbReference type="EMBL" id="GG663375">
    <property type="protein sequence ID" value="EEH03960.1"/>
    <property type="molecule type" value="Genomic_DNA"/>
</dbReference>
<feature type="compositionally biased region" description="Acidic residues" evidence="2">
    <location>
        <begin position="122"/>
        <end position="134"/>
    </location>
</feature>
<dbReference type="GeneID" id="69041102"/>
<dbReference type="VEuPathDB" id="FungiDB:I7I50_08353"/>
<keyword evidence="4" id="KW-1185">Reference proteome</keyword>
<evidence type="ECO:0000256" key="2">
    <source>
        <dbReference type="SAM" id="MobiDB-lite"/>
    </source>
</evidence>
<feature type="compositionally biased region" description="Acidic residues" evidence="2">
    <location>
        <begin position="141"/>
        <end position="155"/>
    </location>
</feature>
<dbReference type="InterPro" id="IPR037738">
    <property type="entry name" value="Ecm13-like"/>
</dbReference>
<reference evidence="3" key="1">
    <citation type="submission" date="2009-02" db="EMBL/GenBank/DDBJ databases">
        <title>The Genome Sequence of Ajellomyces capsulatus strain G186AR.</title>
        <authorList>
            <consortium name="The Broad Institute Genome Sequencing Platform"/>
            <person name="Champion M."/>
            <person name="Cuomo C."/>
            <person name="Ma L.-J."/>
            <person name="Henn M.R."/>
            <person name="Sil A."/>
            <person name="Goldman B."/>
            <person name="Young S.K."/>
            <person name="Kodira C.D."/>
            <person name="Zeng Q."/>
            <person name="Koehrsen M."/>
            <person name="Alvarado L."/>
            <person name="Berlin A."/>
            <person name="Borenstein D."/>
            <person name="Chen Z."/>
            <person name="Engels R."/>
            <person name="Freedman E."/>
            <person name="Gellesch M."/>
            <person name="Goldberg J."/>
            <person name="Griggs A."/>
            <person name="Gujja S."/>
            <person name="Heiman D."/>
            <person name="Hepburn T."/>
            <person name="Howarth C."/>
            <person name="Jen D."/>
            <person name="Larson L."/>
            <person name="Lewis B."/>
            <person name="Mehta T."/>
            <person name="Park D."/>
            <person name="Pearson M."/>
            <person name="Roberts A."/>
            <person name="Saif S."/>
            <person name="Shea T."/>
            <person name="Shenoy N."/>
            <person name="Sisk P."/>
            <person name="Stolte C."/>
            <person name="Sykes S."/>
            <person name="Walk T."/>
            <person name="White J."/>
            <person name="Yandava C."/>
            <person name="Klein B."/>
            <person name="McEwen J.G."/>
            <person name="Puccia R."/>
            <person name="Goldman G.H."/>
            <person name="Felipe M.S."/>
            <person name="Nino-Vega G."/>
            <person name="San-Blas G."/>
            <person name="Taylor J."/>
            <person name="Mendoza L."/>
            <person name="Galagan J."/>
            <person name="Nusbaum C."/>
            <person name="Birren B."/>
        </authorList>
    </citation>
    <scope>NUCLEOTIDE SEQUENCE</scope>
    <source>
        <strain evidence="3">G186AR</strain>
    </source>
</reference>
<feature type="compositionally biased region" description="Acidic residues" evidence="2">
    <location>
        <begin position="220"/>
        <end position="233"/>
    </location>
</feature>
<evidence type="ECO:0000313" key="4">
    <source>
        <dbReference type="Proteomes" id="UP000001631"/>
    </source>
</evidence>
<feature type="compositionally biased region" description="Low complexity" evidence="2">
    <location>
        <begin position="97"/>
        <end position="111"/>
    </location>
</feature>
<sequence length="339" mass="38193">MSTLSSASPLFSPLTIYPPPAKKQRKMSLTQTYFLAHTARAKLSQEASRPEHDLRVLVGHANMLDSLMLELADAEKEQEKWFNQTVLGANGKLSGEQQRQQQSQPQSQSQSRSKHIEWADTIVEEPEDDWDPEDLSSGSDTDSDDSDDYGEDEDFSSWLSRSQQQQQQQQPPSTPTITSREFVRFEAEEDDAIVDDDEEDYDELALTRTSSRSQQQPPDLLDDSDDSSSEDDESVPRTPPHPVLDSFNEKEVMATTELYSSKQQSTPSSFPPLLSSPESDQAAAPLFSDDCPSITERGADERLNGNKKKKNKILRLRHALFETYHFTTNGFPLIPSDVF</sequence>
<dbReference type="HOGENOM" id="CLU_058482_0_0_1"/>
<feature type="coiled-coil region" evidence="1">
    <location>
        <begin position="57"/>
        <end position="84"/>
    </location>
</feature>
<dbReference type="STRING" id="447093.C0NX94"/>
<organism evidence="3 4">
    <name type="scientific">Ajellomyces capsulatus (strain G186AR / H82 / ATCC MYA-2454 / RMSCC 2432)</name>
    <name type="common">Darling's disease fungus</name>
    <name type="synonym">Histoplasma capsulatum</name>
    <dbReference type="NCBI Taxonomy" id="447093"/>
    <lineage>
        <taxon>Eukaryota</taxon>
        <taxon>Fungi</taxon>
        <taxon>Dikarya</taxon>
        <taxon>Ascomycota</taxon>
        <taxon>Pezizomycotina</taxon>
        <taxon>Eurotiomycetes</taxon>
        <taxon>Eurotiomycetidae</taxon>
        <taxon>Onygenales</taxon>
        <taxon>Ajellomycetaceae</taxon>
        <taxon>Histoplasma</taxon>
    </lineage>
</organism>
<keyword evidence="1" id="KW-0175">Coiled coil</keyword>
<dbReference type="InParanoid" id="C0NX94"/>
<feature type="compositionally biased region" description="Low complexity" evidence="2">
    <location>
        <begin position="265"/>
        <end position="279"/>
    </location>
</feature>
<evidence type="ECO:0008006" key="5">
    <source>
        <dbReference type="Google" id="ProtNLM"/>
    </source>
</evidence>
<protein>
    <recommendedName>
        <fullName evidence="5">Protein ECM13</fullName>
    </recommendedName>
</protein>
<evidence type="ECO:0000313" key="3">
    <source>
        <dbReference type="EMBL" id="EEH03960.1"/>
    </source>
</evidence>
<accession>C0NX94</accession>
<proteinExistence type="predicted"/>
<dbReference type="Proteomes" id="UP000001631">
    <property type="component" value="Unassembled WGS sequence"/>
</dbReference>
<gene>
    <name evidence="3" type="ORF">HCBG_08086</name>
</gene>
<feature type="region of interest" description="Disordered" evidence="2">
    <location>
        <begin position="93"/>
        <end position="306"/>
    </location>
</feature>
<dbReference type="RefSeq" id="XP_045284441.1">
    <property type="nucleotide sequence ID" value="XM_045435135.1"/>
</dbReference>
<dbReference type="AlphaFoldDB" id="C0NX94"/>
<dbReference type="PANTHER" id="PTHR36826:SF1">
    <property type="entry name" value="PROTEIN ECM13"/>
    <property type="match status" value="1"/>
</dbReference>
<feature type="compositionally biased region" description="Acidic residues" evidence="2">
    <location>
        <begin position="187"/>
        <end position="203"/>
    </location>
</feature>
<name>C0NX94_AJECG</name>
<evidence type="ECO:0000256" key="1">
    <source>
        <dbReference type="SAM" id="Coils"/>
    </source>
</evidence>